<proteinExistence type="inferred from homology"/>
<evidence type="ECO:0000313" key="6">
    <source>
        <dbReference type="Proteomes" id="UP001303046"/>
    </source>
</evidence>
<comment type="similarity">
    <text evidence="1">Belongs to the acetyltransferase family.</text>
</comment>
<comment type="caution">
    <text evidence="5">The sequence shown here is derived from an EMBL/GenBank/DDBJ whole genome shotgun (WGS) entry which is preliminary data.</text>
</comment>
<sequence>MYSKLELWDVMLCVLVLANFLSNLIDFCEKKLISQRHRLLHSRRDCLAADCAIGMAVSVNRATPADAAALMGMIRELADFEKMPEGVKIDEVRLAADLERNAVGGFILRDSDEPAAMLLFYFAYSTWEGQYIHMEDLYVRPAFRRKGYGRMLWRELGVLAKEMGCRRLQWNVLDWNSNALAFYEKMPSQNLTKKEGWLLYRLDVDGISALAELK</sequence>
<accession>A0ABR1CNQ0</accession>
<gene>
    <name evidence="5" type="primary">Necator_chrIII.g9210</name>
    <name evidence="5" type="ORF">RB195_008445</name>
</gene>
<evidence type="ECO:0000313" key="5">
    <source>
        <dbReference type="EMBL" id="KAK6739974.1"/>
    </source>
</evidence>
<keyword evidence="3" id="KW-0012">Acyltransferase</keyword>
<dbReference type="Pfam" id="PF00583">
    <property type="entry name" value="Acetyltransf_1"/>
    <property type="match status" value="1"/>
</dbReference>
<dbReference type="InterPro" id="IPR016181">
    <property type="entry name" value="Acyl_CoA_acyltransferase"/>
</dbReference>
<organism evidence="5 6">
    <name type="scientific">Necator americanus</name>
    <name type="common">Human hookworm</name>
    <dbReference type="NCBI Taxonomy" id="51031"/>
    <lineage>
        <taxon>Eukaryota</taxon>
        <taxon>Metazoa</taxon>
        <taxon>Ecdysozoa</taxon>
        <taxon>Nematoda</taxon>
        <taxon>Chromadorea</taxon>
        <taxon>Rhabditida</taxon>
        <taxon>Rhabditina</taxon>
        <taxon>Rhabditomorpha</taxon>
        <taxon>Strongyloidea</taxon>
        <taxon>Ancylostomatidae</taxon>
        <taxon>Bunostominae</taxon>
        <taxon>Necator</taxon>
    </lineage>
</organism>
<feature type="domain" description="N-acetyltransferase" evidence="4">
    <location>
        <begin position="57"/>
        <end position="214"/>
    </location>
</feature>
<dbReference type="SUPFAM" id="SSF55729">
    <property type="entry name" value="Acyl-CoA N-acyltransferases (Nat)"/>
    <property type="match status" value="1"/>
</dbReference>
<dbReference type="PANTHER" id="PTHR10545">
    <property type="entry name" value="DIAMINE N-ACETYLTRANSFERASE"/>
    <property type="match status" value="1"/>
</dbReference>
<evidence type="ECO:0000259" key="4">
    <source>
        <dbReference type="PROSITE" id="PS51186"/>
    </source>
</evidence>
<evidence type="ECO:0000256" key="3">
    <source>
        <dbReference type="ARBA" id="ARBA00023315"/>
    </source>
</evidence>
<dbReference type="PROSITE" id="PS51186">
    <property type="entry name" value="GNAT"/>
    <property type="match status" value="1"/>
</dbReference>
<keyword evidence="6" id="KW-1185">Reference proteome</keyword>
<reference evidence="5 6" key="1">
    <citation type="submission" date="2023-08" db="EMBL/GenBank/DDBJ databases">
        <title>A Necator americanus chromosomal reference genome.</title>
        <authorList>
            <person name="Ilik V."/>
            <person name="Petrzelkova K.J."/>
            <person name="Pardy F."/>
            <person name="Fuh T."/>
            <person name="Niatou-Singa F.S."/>
            <person name="Gouil Q."/>
            <person name="Baker L."/>
            <person name="Ritchie M.E."/>
            <person name="Jex A.R."/>
            <person name="Gazzola D."/>
            <person name="Li H."/>
            <person name="Toshio Fujiwara R."/>
            <person name="Zhan B."/>
            <person name="Aroian R.V."/>
            <person name="Pafco B."/>
            <person name="Schwarz E.M."/>
        </authorList>
    </citation>
    <scope>NUCLEOTIDE SEQUENCE [LARGE SCALE GENOMIC DNA]</scope>
    <source>
        <strain evidence="5 6">Aroian</strain>
        <tissue evidence="5">Whole animal</tissue>
    </source>
</reference>
<dbReference type="Gene3D" id="3.40.630.30">
    <property type="match status" value="1"/>
</dbReference>
<keyword evidence="2" id="KW-0808">Transferase</keyword>
<evidence type="ECO:0000256" key="2">
    <source>
        <dbReference type="ARBA" id="ARBA00022679"/>
    </source>
</evidence>
<dbReference type="InterPro" id="IPR051016">
    <property type="entry name" value="Diverse_Substrate_AcTransf"/>
</dbReference>
<dbReference type="PANTHER" id="PTHR10545:SF29">
    <property type="entry name" value="GH14572P-RELATED"/>
    <property type="match status" value="1"/>
</dbReference>
<dbReference type="CDD" id="cd04301">
    <property type="entry name" value="NAT_SF"/>
    <property type="match status" value="1"/>
</dbReference>
<dbReference type="EMBL" id="JAVFWL010000003">
    <property type="protein sequence ID" value="KAK6739974.1"/>
    <property type="molecule type" value="Genomic_DNA"/>
</dbReference>
<dbReference type="InterPro" id="IPR000182">
    <property type="entry name" value="GNAT_dom"/>
</dbReference>
<protein>
    <recommendedName>
        <fullName evidence="4">N-acetyltransferase domain-containing protein</fullName>
    </recommendedName>
</protein>
<evidence type="ECO:0000256" key="1">
    <source>
        <dbReference type="ARBA" id="ARBA00008694"/>
    </source>
</evidence>
<name>A0ABR1CNQ0_NECAM</name>
<dbReference type="Proteomes" id="UP001303046">
    <property type="component" value="Unassembled WGS sequence"/>
</dbReference>